<accession>T1IQB3</accession>
<dbReference type="Gene3D" id="4.10.280.10">
    <property type="entry name" value="Helix-loop-helix DNA-binding domain"/>
    <property type="match status" value="1"/>
</dbReference>
<feature type="region of interest" description="Disordered" evidence="6">
    <location>
        <begin position="556"/>
        <end position="577"/>
    </location>
</feature>
<feature type="region of interest" description="Disordered" evidence="6">
    <location>
        <begin position="474"/>
        <end position="496"/>
    </location>
</feature>
<dbReference type="GO" id="GO:0005634">
    <property type="term" value="C:nucleus"/>
    <property type="evidence" value="ECO:0007669"/>
    <property type="project" value="InterPro"/>
</dbReference>
<dbReference type="GO" id="GO:0045944">
    <property type="term" value="P:positive regulation of transcription by RNA polymerase II"/>
    <property type="evidence" value="ECO:0007669"/>
    <property type="project" value="UniProtKB-ARBA"/>
</dbReference>
<evidence type="ECO:0000313" key="10">
    <source>
        <dbReference type="Proteomes" id="UP000014500"/>
    </source>
</evidence>
<dbReference type="Proteomes" id="UP000014500">
    <property type="component" value="Unassembled WGS sequence"/>
</dbReference>
<keyword evidence="2" id="KW-0805">Transcription regulation</keyword>
<dbReference type="EMBL" id="JH431303">
    <property type="status" value="NOT_ANNOTATED_CDS"/>
    <property type="molecule type" value="Genomic_DNA"/>
</dbReference>
<dbReference type="HOGENOM" id="CLU_472775_0_0_1"/>
<dbReference type="Pfam" id="PF14598">
    <property type="entry name" value="PAS_11"/>
    <property type="match status" value="1"/>
</dbReference>
<dbReference type="CDD" id="cd11391">
    <property type="entry name" value="bHLH_PAS"/>
    <property type="match status" value="1"/>
</dbReference>
<dbReference type="CDD" id="cd00130">
    <property type="entry name" value="PAS"/>
    <property type="match status" value="1"/>
</dbReference>
<feature type="domain" description="PAS" evidence="7">
    <location>
        <begin position="76"/>
        <end position="140"/>
    </location>
</feature>
<evidence type="ECO:0000259" key="7">
    <source>
        <dbReference type="PROSITE" id="PS50112"/>
    </source>
</evidence>
<dbReference type="GO" id="GO:0005667">
    <property type="term" value="C:transcription regulator complex"/>
    <property type="evidence" value="ECO:0007669"/>
    <property type="project" value="InterPro"/>
</dbReference>
<keyword evidence="5" id="KW-0539">Nucleus</keyword>
<dbReference type="PRINTS" id="PR00785">
    <property type="entry name" value="NCTRNSLOCATR"/>
</dbReference>
<feature type="compositionally biased region" description="Polar residues" evidence="6">
    <location>
        <begin position="474"/>
        <end position="485"/>
    </location>
</feature>
<dbReference type="SMART" id="SM00353">
    <property type="entry name" value="HLH"/>
    <property type="match status" value="1"/>
</dbReference>
<dbReference type="InterPro" id="IPR011598">
    <property type="entry name" value="bHLH_dom"/>
</dbReference>
<evidence type="ECO:0000313" key="9">
    <source>
        <dbReference type="EnsemblMetazoa" id="SMAR003224-PA"/>
    </source>
</evidence>
<dbReference type="OMA" id="HCEARIT"/>
<evidence type="ECO:0000256" key="1">
    <source>
        <dbReference type="ARBA" id="ARBA00022737"/>
    </source>
</evidence>
<dbReference type="EnsemblMetazoa" id="SMAR003224-RA">
    <property type="protein sequence ID" value="SMAR003224-PA"/>
    <property type="gene ID" value="SMAR003224"/>
</dbReference>
<dbReference type="eggNOG" id="KOG3561">
    <property type="taxonomic scope" value="Eukaryota"/>
</dbReference>
<feature type="compositionally biased region" description="Polar residues" evidence="6">
    <location>
        <begin position="420"/>
        <end position="429"/>
    </location>
</feature>
<proteinExistence type="predicted"/>
<evidence type="ECO:0000256" key="4">
    <source>
        <dbReference type="ARBA" id="ARBA00023163"/>
    </source>
</evidence>
<dbReference type="STRING" id="126957.T1IQB3"/>
<keyword evidence="1" id="KW-0677">Repeat</keyword>
<dbReference type="Pfam" id="PF00010">
    <property type="entry name" value="HLH"/>
    <property type="match status" value="1"/>
</dbReference>
<feature type="region of interest" description="Disordered" evidence="6">
    <location>
        <begin position="394"/>
        <end position="439"/>
    </location>
</feature>
<dbReference type="NCBIfam" id="TIGR00229">
    <property type="entry name" value="sensory_box"/>
    <property type="match status" value="1"/>
</dbReference>
<dbReference type="InterPro" id="IPR036638">
    <property type="entry name" value="HLH_DNA-bd_sf"/>
</dbReference>
<dbReference type="GO" id="GO:0005737">
    <property type="term" value="C:cytoplasm"/>
    <property type="evidence" value="ECO:0007669"/>
    <property type="project" value="InterPro"/>
</dbReference>
<dbReference type="GO" id="GO:0046983">
    <property type="term" value="F:protein dimerization activity"/>
    <property type="evidence" value="ECO:0007669"/>
    <property type="project" value="InterPro"/>
</dbReference>
<dbReference type="SMART" id="SM00091">
    <property type="entry name" value="PAS"/>
    <property type="match status" value="2"/>
</dbReference>
<evidence type="ECO:0000256" key="5">
    <source>
        <dbReference type="ARBA" id="ARBA00023242"/>
    </source>
</evidence>
<dbReference type="GO" id="GO:0003700">
    <property type="term" value="F:DNA-binding transcription factor activity"/>
    <property type="evidence" value="ECO:0007669"/>
    <property type="project" value="InterPro"/>
</dbReference>
<dbReference type="InterPro" id="IPR000014">
    <property type="entry name" value="PAS"/>
</dbReference>
<dbReference type="InterPro" id="IPR001067">
    <property type="entry name" value="Nuc_translocat"/>
</dbReference>
<evidence type="ECO:0000256" key="6">
    <source>
        <dbReference type="SAM" id="MobiDB-lite"/>
    </source>
</evidence>
<dbReference type="AlphaFoldDB" id="T1IQB3"/>
<dbReference type="InterPro" id="IPR050933">
    <property type="entry name" value="Circadian_TF"/>
</dbReference>
<dbReference type="GO" id="GO:0003677">
    <property type="term" value="F:DNA binding"/>
    <property type="evidence" value="ECO:0007669"/>
    <property type="project" value="UniProtKB-KW"/>
</dbReference>
<keyword evidence="10" id="KW-1185">Reference proteome</keyword>
<feature type="compositionally biased region" description="Basic residues" evidence="6">
    <location>
        <begin position="566"/>
        <end position="577"/>
    </location>
</feature>
<evidence type="ECO:0000256" key="3">
    <source>
        <dbReference type="ARBA" id="ARBA00023125"/>
    </source>
</evidence>
<evidence type="ECO:0000259" key="8">
    <source>
        <dbReference type="PROSITE" id="PS50888"/>
    </source>
</evidence>
<keyword evidence="4" id="KW-0804">Transcription</keyword>
<reference evidence="10" key="1">
    <citation type="submission" date="2011-05" db="EMBL/GenBank/DDBJ databases">
        <authorList>
            <person name="Richards S.R."/>
            <person name="Qu J."/>
            <person name="Jiang H."/>
            <person name="Jhangiani S.N."/>
            <person name="Agravi P."/>
            <person name="Goodspeed R."/>
            <person name="Gross S."/>
            <person name="Mandapat C."/>
            <person name="Jackson L."/>
            <person name="Mathew T."/>
            <person name="Pu L."/>
            <person name="Thornton R."/>
            <person name="Saada N."/>
            <person name="Wilczek-Boney K.B."/>
            <person name="Lee S."/>
            <person name="Kovar C."/>
            <person name="Wu Y."/>
            <person name="Scherer S.E."/>
            <person name="Worley K.C."/>
            <person name="Muzny D.M."/>
            <person name="Gibbs R."/>
        </authorList>
    </citation>
    <scope>NUCLEOTIDE SEQUENCE</scope>
    <source>
        <strain evidence="10">Brora</strain>
    </source>
</reference>
<name>T1IQB3_STRMM</name>
<dbReference type="Gene3D" id="3.30.450.20">
    <property type="entry name" value="PAS domain"/>
    <property type="match status" value="2"/>
</dbReference>
<dbReference type="PANTHER" id="PTHR23042">
    <property type="entry name" value="CIRCADIAN PROTEIN CLOCK/ARNT/BMAL/PAS"/>
    <property type="match status" value="1"/>
</dbReference>
<reference evidence="9" key="2">
    <citation type="submission" date="2015-02" db="UniProtKB">
        <authorList>
            <consortium name="EnsemblMetazoa"/>
        </authorList>
    </citation>
    <scope>IDENTIFICATION</scope>
</reference>
<dbReference type="SUPFAM" id="SSF55785">
    <property type="entry name" value="PYP-like sensor domain (PAS domain)"/>
    <property type="match status" value="2"/>
</dbReference>
<dbReference type="PROSITE" id="PS50112">
    <property type="entry name" value="PAS"/>
    <property type="match status" value="1"/>
</dbReference>
<dbReference type="Pfam" id="PF08447">
    <property type="entry name" value="PAS_3"/>
    <property type="match status" value="1"/>
</dbReference>
<protein>
    <submittedName>
        <fullName evidence="9">Uncharacterized protein</fullName>
    </submittedName>
</protein>
<feature type="compositionally biased region" description="Low complexity" evidence="6">
    <location>
        <begin position="486"/>
        <end position="496"/>
    </location>
</feature>
<feature type="domain" description="BHLH" evidence="8">
    <location>
        <begin position="1"/>
        <end position="50"/>
    </location>
</feature>
<sequence>MRNLAEKTRRDKLNKHISQLASIVPIVSTATKRVDKTSILRLSAAFLRINQNLLTEKSVIQWRPCFLQDGQLSNLLLDVSFKRFLIILSTSGKVIYVSDEIEKILGHSPVDIIGHSVYNIIHPDDYLVVQKNLQVTSDNVNERRSFYCHFSERTLSRSDCGKYDLVNVVGHARVADNRNENLLICVVRLIRNQPISEISWMDGYQNEYITQHSFDGRIICADHRISLLIGHMPEEVCGKNAYEYMYAKDIPVATLAHKDMFVSESGFGTAVYRLWTRTRSLVYLKSQGHMQQNHQLETKQTFLCINKLLSDEEGQNELHKLRMRFKPSFHEESSTGGVECIKPETTNEAMAVAVADVDVDDDKDTDSEDCLQLTNSSLKSLLLFLKSQVVTSSYHSKSPESSHGNGVSPASQTKEKRLQSADSWSQLSPDSMHMSGVTSTVSESHLLDYDGKNGDDDSEVSDCTLTATAQIMNVPSESQKTNSFELTSTSDSSDVSVPTLTSAAAIGRMRRVSRNVVRLPSYHSPSPGDVRMLLENAHRMHTEVNVPLKRRCSKVTSSEMGQPMVKRSRGRPRLVPR</sequence>
<dbReference type="PROSITE" id="PS50888">
    <property type="entry name" value="BHLH"/>
    <property type="match status" value="1"/>
</dbReference>
<dbReference type="InterPro" id="IPR035965">
    <property type="entry name" value="PAS-like_dom_sf"/>
</dbReference>
<dbReference type="PhylomeDB" id="T1IQB3"/>
<keyword evidence="3" id="KW-0238">DNA-binding</keyword>
<evidence type="ECO:0000256" key="2">
    <source>
        <dbReference type="ARBA" id="ARBA00023015"/>
    </source>
</evidence>
<feature type="compositionally biased region" description="Polar residues" evidence="6">
    <location>
        <begin position="403"/>
        <end position="412"/>
    </location>
</feature>
<organism evidence="9 10">
    <name type="scientific">Strigamia maritima</name>
    <name type="common">European centipede</name>
    <name type="synonym">Geophilus maritimus</name>
    <dbReference type="NCBI Taxonomy" id="126957"/>
    <lineage>
        <taxon>Eukaryota</taxon>
        <taxon>Metazoa</taxon>
        <taxon>Ecdysozoa</taxon>
        <taxon>Arthropoda</taxon>
        <taxon>Myriapoda</taxon>
        <taxon>Chilopoda</taxon>
        <taxon>Pleurostigmophora</taxon>
        <taxon>Geophilomorpha</taxon>
        <taxon>Linotaeniidae</taxon>
        <taxon>Strigamia</taxon>
    </lineage>
</organism>
<dbReference type="InterPro" id="IPR013655">
    <property type="entry name" value="PAS_fold_3"/>
</dbReference>
<dbReference type="SUPFAM" id="SSF47459">
    <property type="entry name" value="HLH, helix-loop-helix DNA-binding domain"/>
    <property type="match status" value="1"/>
</dbReference>